<dbReference type="InterPro" id="IPR029226">
    <property type="entry name" value="Ecp2-like"/>
</dbReference>
<proteinExistence type="predicted"/>
<evidence type="ECO:0000259" key="2">
    <source>
        <dbReference type="Pfam" id="PF14856"/>
    </source>
</evidence>
<protein>
    <recommendedName>
        <fullName evidence="2">Ecp2 effector protein-like domain-containing protein</fullName>
    </recommendedName>
</protein>
<evidence type="ECO:0000256" key="1">
    <source>
        <dbReference type="SAM" id="MobiDB-lite"/>
    </source>
</evidence>
<feature type="region of interest" description="Disordered" evidence="1">
    <location>
        <begin position="1"/>
        <end position="31"/>
    </location>
</feature>
<feature type="domain" description="Ecp2 effector protein-like" evidence="2">
    <location>
        <begin position="51"/>
        <end position="152"/>
    </location>
</feature>
<evidence type="ECO:0000313" key="3">
    <source>
        <dbReference type="EMBL" id="KAJ9129851.1"/>
    </source>
</evidence>
<dbReference type="Proteomes" id="UP001174691">
    <property type="component" value="Unassembled WGS sequence"/>
</dbReference>
<reference evidence="3" key="1">
    <citation type="submission" date="2022-07" db="EMBL/GenBank/DDBJ databases">
        <title>Fungi with potential for degradation of polypropylene.</title>
        <authorList>
            <person name="Gostincar C."/>
        </authorList>
    </citation>
    <scope>NUCLEOTIDE SEQUENCE</scope>
    <source>
        <strain evidence="3">EXF-13287</strain>
    </source>
</reference>
<organism evidence="3 4">
    <name type="scientific">Coniochaeta hoffmannii</name>
    <dbReference type="NCBI Taxonomy" id="91930"/>
    <lineage>
        <taxon>Eukaryota</taxon>
        <taxon>Fungi</taxon>
        <taxon>Dikarya</taxon>
        <taxon>Ascomycota</taxon>
        <taxon>Pezizomycotina</taxon>
        <taxon>Sordariomycetes</taxon>
        <taxon>Sordariomycetidae</taxon>
        <taxon>Coniochaetales</taxon>
        <taxon>Coniochaetaceae</taxon>
        <taxon>Coniochaeta</taxon>
    </lineage>
</organism>
<name>A0AA38R088_9PEZI</name>
<gene>
    <name evidence="3" type="ORF">NKR19_g10158</name>
</gene>
<sequence>LPSTTEDQIPDGTAPVTTPTLTNPIPPSSTDPVVFANLTTRDDPDHTPYHTCYDFTFTDQTSPTTSPLVRDCRQLMDNIQEGGLWSVEGMGSGPSHQHQLAQYGTCAFGVEKDGSGGDLWYYVGNQDIGHIIYQAIKQFGLDRVSAYGYMKCNAYKKAPRVKWGIYHTK</sequence>
<accession>A0AA38R088</accession>
<keyword evidence="4" id="KW-1185">Reference proteome</keyword>
<dbReference type="EMBL" id="JANBVN010000300">
    <property type="protein sequence ID" value="KAJ9129851.1"/>
    <property type="molecule type" value="Genomic_DNA"/>
</dbReference>
<comment type="caution">
    <text evidence="3">The sequence shown here is derived from an EMBL/GenBank/DDBJ whole genome shotgun (WGS) entry which is preliminary data.</text>
</comment>
<feature type="non-terminal residue" evidence="3">
    <location>
        <position position="1"/>
    </location>
</feature>
<dbReference type="Pfam" id="PF14856">
    <property type="entry name" value="Hce2"/>
    <property type="match status" value="1"/>
</dbReference>
<evidence type="ECO:0000313" key="4">
    <source>
        <dbReference type="Proteomes" id="UP001174691"/>
    </source>
</evidence>
<dbReference type="AlphaFoldDB" id="A0AA38R088"/>